<name>A0A1Y2AWI7_9FUNG</name>
<dbReference type="Gene3D" id="3.90.1220.10">
    <property type="entry name" value="Cellulose docking domain, dockering"/>
    <property type="match status" value="2"/>
</dbReference>
<dbReference type="InterPro" id="IPR029058">
    <property type="entry name" value="AB_hydrolase_fold"/>
</dbReference>
<keyword evidence="3 6" id="KW-0378">Hydrolase</keyword>
<evidence type="ECO:0000256" key="4">
    <source>
        <dbReference type="SAM" id="SignalP"/>
    </source>
</evidence>
<evidence type="ECO:0000313" key="7">
    <source>
        <dbReference type="Proteomes" id="UP000193920"/>
    </source>
</evidence>
<dbReference type="GO" id="GO:0016787">
    <property type="term" value="F:hydrolase activity"/>
    <property type="evidence" value="ECO:0007669"/>
    <property type="project" value="UniProtKB-KW"/>
</dbReference>
<dbReference type="InterPro" id="IPR050583">
    <property type="entry name" value="Mycobacterial_A85_antigen"/>
</dbReference>
<sequence>MKTSKLLSVLLSVYSASAYSIIEKNKRAEAKCWAESLGYPCCSGKNPKVYAHDNDGDWGYNFATGEWCGISTFDDRVNDEACWSESLGYSCCHGCTIYETDDDGSWGYENDSWCGIQSYCKSEEKPNENEESELKPNEYPTDIFKVEDKKIYDFDEDLVFDGTQATNLTFNKDGSVTYVASALGSGGGVVFYVKKDKSIINLSNYESVDIELVFSPVNGKWNPDAKAPSFGFRVFTREATGFWSGFEDVEYFGEENGAFYGTLKKNVILTDKIKESFIENCSNDDVLGFTLKFNAYQTGNNESDELMVQIKKVKFNKIPGTPEDKYTDDGLTDKDRGTVSHIEYPTHDYMTDDENDKYNKPAWVYLPAGYDPEDKNTKYPLVILMHGFGQNEDNWGLTDQGTGGKIKGMMDRGMAKAKDEEGSVEKFVLIVPTGMASKDFRDNNNYGNTEPWYKFGNEIRNDIIPYMRSHYNIKEGRENVAMAGLSMGGMQTLNLGIGECLDLISYFGAFSFPFGADIFEKTETNFPDKNLTIKGLYTICGDADAGAFAGYGPAVEAFEKWDRIDEGKFKSEIYPGGTHDFPVWYRGFEHLIPLLFK</sequence>
<dbReference type="PANTHER" id="PTHR48098">
    <property type="entry name" value="ENTEROCHELIN ESTERASE-RELATED"/>
    <property type="match status" value="1"/>
</dbReference>
<evidence type="ECO:0000256" key="2">
    <source>
        <dbReference type="ARBA" id="ARBA00022737"/>
    </source>
</evidence>
<dbReference type="Gene3D" id="3.40.50.1820">
    <property type="entry name" value="alpha/beta hydrolase"/>
    <property type="match status" value="1"/>
</dbReference>
<dbReference type="PANTHER" id="PTHR48098:SF1">
    <property type="entry name" value="DIACYLGLYCEROL ACYLTRANSFERASE_MYCOLYLTRANSFERASE AG85A"/>
    <property type="match status" value="1"/>
</dbReference>
<dbReference type="InterPro" id="IPR000801">
    <property type="entry name" value="Esterase-like"/>
</dbReference>
<dbReference type="InterPro" id="IPR009034">
    <property type="entry name" value="Dockerin_dom_fun_sf"/>
</dbReference>
<reference evidence="6 7" key="1">
    <citation type="submission" date="2016-08" db="EMBL/GenBank/DDBJ databases">
        <title>A Parts List for Fungal Cellulosomes Revealed by Comparative Genomics.</title>
        <authorList>
            <consortium name="DOE Joint Genome Institute"/>
            <person name="Haitjema C.H."/>
            <person name="Gilmore S.P."/>
            <person name="Henske J.K."/>
            <person name="Solomon K.V."/>
            <person name="De Groot R."/>
            <person name="Kuo A."/>
            <person name="Mondo S.J."/>
            <person name="Salamov A.A."/>
            <person name="Labutti K."/>
            <person name="Zhao Z."/>
            <person name="Chiniquy J."/>
            <person name="Barry K."/>
            <person name="Brewer H.M."/>
            <person name="Purvine S.O."/>
            <person name="Wright A.T."/>
            <person name="Boxma B."/>
            <person name="Van Alen T."/>
            <person name="Hackstein J.H."/>
            <person name="Baker S.E."/>
            <person name="Grigoriev I.V."/>
            <person name="O'Malley M.A."/>
        </authorList>
    </citation>
    <scope>NUCLEOTIDE SEQUENCE [LARGE SCALE GENOMIC DNA]</scope>
    <source>
        <strain evidence="6 7">G1</strain>
    </source>
</reference>
<accession>A0A1Y2AWI7</accession>
<feature type="chain" id="PRO_5012078875" evidence="4">
    <location>
        <begin position="19"/>
        <end position="597"/>
    </location>
</feature>
<dbReference type="SUPFAM" id="SSF64571">
    <property type="entry name" value="Cellulose docking domain, dockering"/>
    <property type="match status" value="2"/>
</dbReference>
<organism evidence="6 7">
    <name type="scientific">Neocallimastix californiae</name>
    <dbReference type="NCBI Taxonomy" id="1754190"/>
    <lineage>
        <taxon>Eukaryota</taxon>
        <taxon>Fungi</taxon>
        <taxon>Fungi incertae sedis</taxon>
        <taxon>Chytridiomycota</taxon>
        <taxon>Chytridiomycota incertae sedis</taxon>
        <taxon>Neocallimastigomycetes</taxon>
        <taxon>Neocallimastigales</taxon>
        <taxon>Neocallimastigaceae</taxon>
        <taxon>Neocallimastix</taxon>
    </lineage>
</organism>
<dbReference type="OrthoDB" id="184793at2759"/>
<dbReference type="GO" id="GO:0016747">
    <property type="term" value="F:acyltransferase activity, transferring groups other than amino-acyl groups"/>
    <property type="evidence" value="ECO:0007669"/>
    <property type="project" value="TreeGrafter"/>
</dbReference>
<dbReference type="SUPFAM" id="SSF53474">
    <property type="entry name" value="alpha/beta-Hydrolases"/>
    <property type="match status" value="1"/>
</dbReference>
<comment type="caution">
    <text evidence="6">The sequence shown here is derived from an EMBL/GenBank/DDBJ whole genome shotgun (WGS) entry which is preliminary data.</text>
</comment>
<feature type="domain" description="CBM10" evidence="5">
    <location>
        <begin position="81"/>
        <end position="117"/>
    </location>
</feature>
<evidence type="ECO:0000259" key="5">
    <source>
        <dbReference type="PROSITE" id="PS51763"/>
    </source>
</evidence>
<dbReference type="Pfam" id="PF00756">
    <property type="entry name" value="Esterase"/>
    <property type="match status" value="1"/>
</dbReference>
<dbReference type="PROSITE" id="PS51763">
    <property type="entry name" value="CBM10"/>
    <property type="match status" value="2"/>
</dbReference>
<evidence type="ECO:0000313" key="6">
    <source>
        <dbReference type="EMBL" id="ORY26660.1"/>
    </source>
</evidence>
<feature type="signal peptide" evidence="4">
    <location>
        <begin position="1"/>
        <end position="18"/>
    </location>
</feature>
<keyword evidence="2" id="KW-0677">Repeat</keyword>
<keyword evidence="1 4" id="KW-0732">Signal</keyword>
<dbReference type="AlphaFoldDB" id="A0A1Y2AWI7"/>
<dbReference type="EMBL" id="MCOG01000200">
    <property type="protein sequence ID" value="ORY26660.1"/>
    <property type="molecule type" value="Genomic_DNA"/>
</dbReference>
<evidence type="ECO:0000256" key="3">
    <source>
        <dbReference type="ARBA" id="ARBA00022801"/>
    </source>
</evidence>
<proteinExistence type="predicted"/>
<dbReference type="InterPro" id="IPR002883">
    <property type="entry name" value="CBM10/Dockerin_dom"/>
</dbReference>
<feature type="domain" description="CBM10" evidence="5">
    <location>
        <begin position="31"/>
        <end position="71"/>
    </location>
</feature>
<evidence type="ECO:0000256" key="1">
    <source>
        <dbReference type="ARBA" id="ARBA00022729"/>
    </source>
</evidence>
<dbReference type="Proteomes" id="UP000193920">
    <property type="component" value="Unassembled WGS sequence"/>
</dbReference>
<keyword evidence="7" id="KW-1185">Reference proteome</keyword>
<gene>
    <name evidence="6" type="ORF">LY90DRAFT_513728</name>
</gene>
<dbReference type="Pfam" id="PF02013">
    <property type="entry name" value="CBM_10"/>
    <property type="match status" value="2"/>
</dbReference>
<protein>
    <submittedName>
        <fullName evidence="6">Alpha/beta-hydrolase</fullName>
    </submittedName>
</protein>